<protein>
    <recommendedName>
        <fullName evidence="4">DUF2627 domain-containing protein</fullName>
    </recommendedName>
</protein>
<evidence type="ECO:0008006" key="4">
    <source>
        <dbReference type="Google" id="ProtNLM"/>
    </source>
</evidence>
<name>A0ABS2SXM8_9BACI</name>
<keyword evidence="1" id="KW-0472">Membrane</keyword>
<keyword evidence="1" id="KW-0812">Transmembrane</keyword>
<keyword evidence="1" id="KW-1133">Transmembrane helix</keyword>
<dbReference type="InterPro" id="IPR020138">
    <property type="entry name" value="Uncharacterised_YqzF"/>
</dbReference>
<dbReference type="Pfam" id="PF11118">
    <property type="entry name" value="DUF2627"/>
    <property type="match status" value="1"/>
</dbReference>
<feature type="transmembrane region" description="Helical" evidence="1">
    <location>
        <begin position="40"/>
        <end position="62"/>
    </location>
</feature>
<sequence>MGRLIALCILLIPIIGAGYGIKLMRDSFFFIELSPYPTLWIQFSAGLIFFLLGLFFMAGFIFHRDKKRGKVTSTFFNKKT</sequence>
<evidence type="ECO:0000256" key="1">
    <source>
        <dbReference type="SAM" id="Phobius"/>
    </source>
</evidence>
<accession>A0ABS2SXM8</accession>
<proteinExistence type="predicted"/>
<gene>
    <name evidence="2" type="ORF">JOC54_003569</name>
</gene>
<dbReference type="Proteomes" id="UP001179280">
    <property type="component" value="Unassembled WGS sequence"/>
</dbReference>
<reference evidence="2" key="1">
    <citation type="submission" date="2021-01" db="EMBL/GenBank/DDBJ databases">
        <title>Genomic Encyclopedia of Type Strains, Phase IV (KMG-IV): sequencing the most valuable type-strain genomes for metagenomic binning, comparative biology and taxonomic classification.</title>
        <authorList>
            <person name="Goeker M."/>
        </authorList>
    </citation>
    <scope>NUCLEOTIDE SEQUENCE</scope>
    <source>
        <strain evidence="2">DSM 21943</strain>
    </source>
</reference>
<dbReference type="RefSeq" id="WP_204467826.1">
    <property type="nucleotide sequence ID" value="NZ_JAFBCV010000013.1"/>
</dbReference>
<organism evidence="2 3">
    <name type="scientific">Shouchella xiaoxiensis</name>
    <dbReference type="NCBI Taxonomy" id="766895"/>
    <lineage>
        <taxon>Bacteria</taxon>
        <taxon>Bacillati</taxon>
        <taxon>Bacillota</taxon>
        <taxon>Bacilli</taxon>
        <taxon>Bacillales</taxon>
        <taxon>Bacillaceae</taxon>
        <taxon>Shouchella</taxon>
    </lineage>
</organism>
<keyword evidence="3" id="KW-1185">Reference proteome</keyword>
<comment type="caution">
    <text evidence="2">The sequence shown here is derived from an EMBL/GenBank/DDBJ whole genome shotgun (WGS) entry which is preliminary data.</text>
</comment>
<evidence type="ECO:0000313" key="2">
    <source>
        <dbReference type="EMBL" id="MBM7840288.1"/>
    </source>
</evidence>
<evidence type="ECO:0000313" key="3">
    <source>
        <dbReference type="Proteomes" id="UP001179280"/>
    </source>
</evidence>
<dbReference type="EMBL" id="JAFBCV010000013">
    <property type="protein sequence ID" value="MBM7840288.1"/>
    <property type="molecule type" value="Genomic_DNA"/>
</dbReference>